<dbReference type="UniPathway" id="UPA00035">
    <property type="reaction ID" value="UER00043"/>
</dbReference>
<evidence type="ECO:0000256" key="5">
    <source>
        <dbReference type="ARBA" id="ARBA00022793"/>
    </source>
</evidence>
<keyword evidence="7" id="KW-0057">Aromatic amino acid biosynthesis</keyword>
<evidence type="ECO:0000256" key="8">
    <source>
        <dbReference type="ARBA" id="ARBA00023239"/>
    </source>
</evidence>
<evidence type="ECO:0000313" key="11">
    <source>
        <dbReference type="Proteomes" id="UP000319040"/>
    </source>
</evidence>
<dbReference type="InterPro" id="IPR013798">
    <property type="entry name" value="Indole-3-glycerol_P_synth_dom"/>
</dbReference>
<evidence type="ECO:0000259" key="9">
    <source>
        <dbReference type="Pfam" id="PF00218"/>
    </source>
</evidence>
<evidence type="ECO:0000256" key="3">
    <source>
        <dbReference type="ARBA" id="ARBA00012362"/>
    </source>
</evidence>
<dbReference type="InterPro" id="IPR011060">
    <property type="entry name" value="RibuloseP-bd_barrel"/>
</dbReference>
<dbReference type="InterPro" id="IPR001468">
    <property type="entry name" value="Indole-3-GlycerolPSynthase_CS"/>
</dbReference>
<evidence type="ECO:0000256" key="1">
    <source>
        <dbReference type="ARBA" id="ARBA00001633"/>
    </source>
</evidence>
<dbReference type="AlphaFoldDB" id="A0A521DH94"/>
<sequence length="263" mass="29209">MNILDKIVARKKIEVAQQQDYTSIEKLKTYDFFKKEVPSLKSYLHDDKHNGIISEFKRSSPSKGVINSLSTVEQVIPLYEKAGVSGISVLTDSEFFGGNKSDLVVARKVSTVPVLRKDFMIADYQIYEAKAIGASAILLIAAILSHNQALQMSQLAKDLGLDILMEVHNKEELDIVNPMVDVVGVNNRNLKTFEVSLQQSIDLAAAMPSDVVKISESGIYSVEDILLLRQHGFRGFLIGENFMRTKNPGQACIDFSESIKQKA</sequence>
<dbReference type="Pfam" id="PF00218">
    <property type="entry name" value="IGPS"/>
    <property type="match status" value="1"/>
</dbReference>
<evidence type="ECO:0000256" key="4">
    <source>
        <dbReference type="ARBA" id="ARBA00022605"/>
    </source>
</evidence>
<protein>
    <recommendedName>
        <fullName evidence="3">indole-3-glycerol-phosphate synthase</fullName>
        <ecNumber evidence="3">4.1.1.48</ecNumber>
    </recommendedName>
</protein>
<dbReference type="Gene3D" id="3.20.20.70">
    <property type="entry name" value="Aldolase class I"/>
    <property type="match status" value="1"/>
</dbReference>
<keyword evidence="8" id="KW-0456">Lyase</keyword>
<evidence type="ECO:0000256" key="6">
    <source>
        <dbReference type="ARBA" id="ARBA00022822"/>
    </source>
</evidence>
<dbReference type="InterPro" id="IPR013785">
    <property type="entry name" value="Aldolase_TIM"/>
</dbReference>
<dbReference type="GO" id="GO:0000162">
    <property type="term" value="P:L-tryptophan biosynthetic process"/>
    <property type="evidence" value="ECO:0007669"/>
    <property type="project" value="UniProtKB-UniPathway"/>
</dbReference>
<dbReference type="EC" id="4.1.1.48" evidence="3"/>
<dbReference type="PANTHER" id="PTHR22854:SF2">
    <property type="entry name" value="INDOLE-3-GLYCEROL-PHOSPHATE SYNTHASE"/>
    <property type="match status" value="1"/>
</dbReference>
<evidence type="ECO:0000256" key="7">
    <source>
        <dbReference type="ARBA" id="ARBA00023141"/>
    </source>
</evidence>
<dbReference type="GO" id="GO:0004425">
    <property type="term" value="F:indole-3-glycerol-phosphate synthase activity"/>
    <property type="evidence" value="ECO:0007669"/>
    <property type="project" value="UniProtKB-EC"/>
</dbReference>
<dbReference type="SUPFAM" id="SSF51366">
    <property type="entry name" value="Ribulose-phoshate binding barrel"/>
    <property type="match status" value="1"/>
</dbReference>
<dbReference type="InterPro" id="IPR045186">
    <property type="entry name" value="Indole-3-glycerol_P_synth"/>
</dbReference>
<reference evidence="10 11" key="1">
    <citation type="submission" date="2017-05" db="EMBL/GenBank/DDBJ databases">
        <authorList>
            <person name="Varghese N."/>
            <person name="Submissions S."/>
        </authorList>
    </citation>
    <scope>NUCLEOTIDE SEQUENCE [LARGE SCALE GENOMIC DNA]</scope>
    <source>
        <strain evidence="10 11">DSM 27040</strain>
    </source>
</reference>
<dbReference type="CDD" id="cd00331">
    <property type="entry name" value="IGPS"/>
    <property type="match status" value="1"/>
</dbReference>
<evidence type="ECO:0000256" key="2">
    <source>
        <dbReference type="ARBA" id="ARBA00004696"/>
    </source>
</evidence>
<dbReference type="PROSITE" id="PS00614">
    <property type="entry name" value="IGPS"/>
    <property type="match status" value="1"/>
</dbReference>
<keyword evidence="6" id="KW-0822">Tryptophan biosynthesis</keyword>
<dbReference type="PANTHER" id="PTHR22854">
    <property type="entry name" value="TRYPTOPHAN BIOSYNTHESIS PROTEIN"/>
    <property type="match status" value="1"/>
</dbReference>
<dbReference type="GO" id="GO:0004640">
    <property type="term" value="F:phosphoribosylanthranilate isomerase activity"/>
    <property type="evidence" value="ECO:0007669"/>
    <property type="project" value="TreeGrafter"/>
</dbReference>
<dbReference type="EMBL" id="FXTB01000005">
    <property type="protein sequence ID" value="SMO70998.1"/>
    <property type="molecule type" value="Genomic_DNA"/>
</dbReference>
<keyword evidence="5" id="KW-0210">Decarboxylase</keyword>
<gene>
    <name evidence="10" type="ORF">SAMN06265379_105183</name>
</gene>
<name>A0A521DH94_SACCC</name>
<keyword evidence="11" id="KW-1185">Reference proteome</keyword>
<dbReference type="FunFam" id="3.20.20.70:FF:000024">
    <property type="entry name" value="Indole-3-glycerol phosphate synthase"/>
    <property type="match status" value="1"/>
</dbReference>
<proteinExistence type="predicted"/>
<dbReference type="RefSeq" id="WP_142533632.1">
    <property type="nucleotide sequence ID" value="NZ_FXTB01000005.1"/>
</dbReference>
<dbReference type="OrthoDB" id="9804217at2"/>
<keyword evidence="4" id="KW-0028">Amino-acid biosynthesis</keyword>
<dbReference type="Proteomes" id="UP000319040">
    <property type="component" value="Unassembled WGS sequence"/>
</dbReference>
<evidence type="ECO:0000313" key="10">
    <source>
        <dbReference type="EMBL" id="SMO70998.1"/>
    </source>
</evidence>
<comment type="catalytic activity">
    <reaction evidence="1">
        <text>1-(2-carboxyphenylamino)-1-deoxy-D-ribulose 5-phosphate + H(+) = (1S,2R)-1-C-(indol-3-yl)glycerol 3-phosphate + CO2 + H2O</text>
        <dbReference type="Rhea" id="RHEA:23476"/>
        <dbReference type="ChEBI" id="CHEBI:15377"/>
        <dbReference type="ChEBI" id="CHEBI:15378"/>
        <dbReference type="ChEBI" id="CHEBI:16526"/>
        <dbReference type="ChEBI" id="CHEBI:58613"/>
        <dbReference type="ChEBI" id="CHEBI:58866"/>
        <dbReference type="EC" id="4.1.1.48"/>
    </reaction>
</comment>
<accession>A0A521DH94</accession>
<comment type="pathway">
    <text evidence="2">Amino-acid biosynthesis; L-tryptophan biosynthesis; L-tryptophan from chorismate: step 4/5.</text>
</comment>
<organism evidence="10 11">
    <name type="scientific">Saccharicrinis carchari</name>
    <dbReference type="NCBI Taxonomy" id="1168039"/>
    <lineage>
        <taxon>Bacteria</taxon>
        <taxon>Pseudomonadati</taxon>
        <taxon>Bacteroidota</taxon>
        <taxon>Bacteroidia</taxon>
        <taxon>Marinilabiliales</taxon>
        <taxon>Marinilabiliaceae</taxon>
        <taxon>Saccharicrinis</taxon>
    </lineage>
</organism>
<feature type="domain" description="Indole-3-glycerol phosphate synthase" evidence="9">
    <location>
        <begin position="4"/>
        <end position="251"/>
    </location>
</feature>
<dbReference type="NCBIfam" id="NF001377">
    <property type="entry name" value="PRK00278.2-4"/>
    <property type="match status" value="1"/>
</dbReference>